<organism evidence="1 2">
    <name type="scientific">Flavobacterium rivuli WB 3.3-2 = DSM 21788</name>
    <dbReference type="NCBI Taxonomy" id="1121895"/>
    <lineage>
        <taxon>Bacteria</taxon>
        <taxon>Pseudomonadati</taxon>
        <taxon>Bacteroidota</taxon>
        <taxon>Flavobacteriia</taxon>
        <taxon>Flavobacteriales</taxon>
        <taxon>Flavobacteriaceae</taxon>
        <taxon>Flavobacterium</taxon>
    </lineage>
</organism>
<gene>
    <name evidence="1" type="ORF">Q765_03535</name>
</gene>
<dbReference type="eggNOG" id="ENOG50316SF">
    <property type="taxonomic scope" value="Bacteria"/>
</dbReference>
<name>A0A0A2M651_9FLAO</name>
<evidence type="ECO:0000313" key="2">
    <source>
        <dbReference type="Proteomes" id="UP000030152"/>
    </source>
</evidence>
<dbReference type="AlphaFoldDB" id="A0A0A2M651"/>
<proteinExistence type="predicted"/>
<evidence type="ECO:0000313" key="1">
    <source>
        <dbReference type="EMBL" id="KGO88132.1"/>
    </source>
</evidence>
<protein>
    <submittedName>
        <fullName evidence="1">Uncharacterized protein</fullName>
    </submittedName>
</protein>
<sequence>MISEIKQETSDINWFFVSGNKIGFVASGAGKLPGSVAYLDEKLGLLWSYFKNIPETSEVLLNLELESIKTTVITNDYLEDFIFMAKRGLYTFDKTTANNFRDTNYHLVAKPANPLLADTLPVEIFTLISNTLYKVDIEGANGIDVKTII</sequence>
<comment type="caution">
    <text evidence="1">The sequence shown here is derived from an EMBL/GenBank/DDBJ whole genome shotgun (WGS) entry which is preliminary data.</text>
</comment>
<dbReference type="OrthoDB" id="666171at2"/>
<keyword evidence="2" id="KW-1185">Reference proteome</keyword>
<dbReference type="EMBL" id="JRLX01000002">
    <property type="protein sequence ID" value="KGO88132.1"/>
    <property type="molecule type" value="Genomic_DNA"/>
</dbReference>
<dbReference type="RefSeq" id="WP_020212202.1">
    <property type="nucleotide sequence ID" value="NZ_JRLX01000002.1"/>
</dbReference>
<accession>A0A0A2M651</accession>
<reference evidence="1 2" key="1">
    <citation type="submission" date="2013-09" db="EMBL/GenBank/DDBJ databases">
        <authorList>
            <person name="Zeng Z."/>
            <person name="Chen C."/>
        </authorList>
    </citation>
    <scope>NUCLEOTIDE SEQUENCE [LARGE SCALE GENOMIC DNA]</scope>
    <source>
        <strain evidence="1 2">WB 3.3-2</strain>
    </source>
</reference>
<dbReference type="Proteomes" id="UP000030152">
    <property type="component" value="Unassembled WGS sequence"/>
</dbReference>